<organism evidence="1 2">
    <name type="scientific">Deinococcus aquiradiocola</name>
    <dbReference type="NCBI Taxonomy" id="393059"/>
    <lineage>
        <taxon>Bacteria</taxon>
        <taxon>Thermotogati</taxon>
        <taxon>Deinococcota</taxon>
        <taxon>Deinococci</taxon>
        <taxon>Deinococcales</taxon>
        <taxon>Deinococcaceae</taxon>
        <taxon>Deinococcus</taxon>
    </lineage>
</organism>
<dbReference type="Gene3D" id="3.40.50.1000">
    <property type="entry name" value="HAD superfamily/HAD-like"/>
    <property type="match status" value="1"/>
</dbReference>
<dbReference type="PROSITE" id="PS01229">
    <property type="entry name" value="COF_2"/>
    <property type="match status" value="1"/>
</dbReference>
<evidence type="ECO:0008006" key="3">
    <source>
        <dbReference type="Google" id="ProtNLM"/>
    </source>
</evidence>
<dbReference type="NCBIfam" id="TIGR01484">
    <property type="entry name" value="HAD-SF-IIB"/>
    <property type="match status" value="1"/>
</dbReference>
<evidence type="ECO:0000313" key="1">
    <source>
        <dbReference type="EMBL" id="GGJ63146.1"/>
    </source>
</evidence>
<evidence type="ECO:0000313" key="2">
    <source>
        <dbReference type="Proteomes" id="UP000635726"/>
    </source>
</evidence>
<dbReference type="AlphaFoldDB" id="A0A917UK75"/>
<dbReference type="NCBIfam" id="TIGR00099">
    <property type="entry name" value="Cof-subfamily"/>
    <property type="match status" value="1"/>
</dbReference>
<protein>
    <recommendedName>
        <fullName evidence="3">Cof-type HAD-IIB family hydrolase</fullName>
    </recommendedName>
</protein>
<reference evidence="1" key="2">
    <citation type="submission" date="2020-09" db="EMBL/GenBank/DDBJ databases">
        <authorList>
            <person name="Sun Q."/>
            <person name="Ohkuma M."/>
        </authorList>
    </citation>
    <scope>NUCLEOTIDE SEQUENCE</scope>
    <source>
        <strain evidence="1">JCM 14371</strain>
    </source>
</reference>
<name>A0A917UK75_9DEIO</name>
<gene>
    <name evidence="1" type="ORF">GCM10008939_03770</name>
</gene>
<dbReference type="SUPFAM" id="SSF56784">
    <property type="entry name" value="HAD-like"/>
    <property type="match status" value="1"/>
</dbReference>
<sequence length="264" mass="28142">MLGLTCIDVDGTLVGSSNEVLPQVWTAAERVTAAGMHLCLSTGRPAFGRALGYARRLDPHGWHIFQNGASIVNVETGESLSEGLPRHLLEELVATSRRLGRILEVYTDDDYAVESTERRAVDHADLLGVPYHSRDPLALKGQVVRAQWVIPIEDQAALMAEPHPGLSLHPAGSPAMPDTMFVSVTREGVSKGSAIQTVAARYGLSSDRVMMVGDGENDVSAMRAVGHPVAMGNAEPAAIAASRYRVGRVDDAGLVEALDLAMTL</sequence>
<accession>A0A917UK75</accession>
<dbReference type="EMBL" id="BMOE01000001">
    <property type="protein sequence ID" value="GGJ63146.1"/>
    <property type="molecule type" value="Genomic_DNA"/>
</dbReference>
<reference evidence="1" key="1">
    <citation type="journal article" date="2014" name="Int. J. Syst. Evol. Microbiol.">
        <title>Complete genome sequence of Corynebacterium casei LMG S-19264T (=DSM 44701T), isolated from a smear-ripened cheese.</title>
        <authorList>
            <consortium name="US DOE Joint Genome Institute (JGI-PGF)"/>
            <person name="Walter F."/>
            <person name="Albersmeier A."/>
            <person name="Kalinowski J."/>
            <person name="Ruckert C."/>
        </authorList>
    </citation>
    <scope>NUCLEOTIDE SEQUENCE</scope>
    <source>
        <strain evidence="1">JCM 14371</strain>
    </source>
</reference>
<keyword evidence="2" id="KW-1185">Reference proteome</keyword>
<dbReference type="Gene3D" id="3.30.1240.10">
    <property type="match status" value="1"/>
</dbReference>
<proteinExistence type="predicted"/>
<dbReference type="InterPro" id="IPR006379">
    <property type="entry name" value="HAD-SF_hydro_IIB"/>
</dbReference>
<dbReference type="PANTHER" id="PTHR10000:SF8">
    <property type="entry name" value="HAD SUPERFAMILY HYDROLASE-LIKE, TYPE 3"/>
    <property type="match status" value="1"/>
</dbReference>
<dbReference type="GO" id="GO:0000287">
    <property type="term" value="F:magnesium ion binding"/>
    <property type="evidence" value="ECO:0007669"/>
    <property type="project" value="TreeGrafter"/>
</dbReference>
<dbReference type="InterPro" id="IPR036412">
    <property type="entry name" value="HAD-like_sf"/>
</dbReference>
<dbReference type="InterPro" id="IPR023214">
    <property type="entry name" value="HAD_sf"/>
</dbReference>
<dbReference type="GO" id="GO:0016791">
    <property type="term" value="F:phosphatase activity"/>
    <property type="evidence" value="ECO:0007669"/>
    <property type="project" value="TreeGrafter"/>
</dbReference>
<dbReference type="Pfam" id="PF08282">
    <property type="entry name" value="Hydrolase_3"/>
    <property type="match status" value="2"/>
</dbReference>
<dbReference type="Proteomes" id="UP000635726">
    <property type="component" value="Unassembled WGS sequence"/>
</dbReference>
<dbReference type="InterPro" id="IPR000150">
    <property type="entry name" value="Cof"/>
</dbReference>
<dbReference type="GO" id="GO:0005829">
    <property type="term" value="C:cytosol"/>
    <property type="evidence" value="ECO:0007669"/>
    <property type="project" value="TreeGrafter"/>
</dbReference>
<dbReference type="PANTHER" id="PTHR10000">
    <property type="entry name" value="PHOSPHOSERINE PHOSPHATASE"/>
    <property type="match status" value="1"/>
</dbReference>
<dbReference type="RefSeq" id="WP_188960521.1">
    <property type="nucleotide sequence ID" value="NZ_BMOE01000001.1"/>
</dbReference>
<comment type="caution">
    <text evidence="1">The sequence shown here is derived from an EMBL/GenBank/DDBJ whole genome shotgun (WGS) entry which is preliminary data.</text>
</comment>